<gene>
    <name evidence="2" type="ORF">FHR90_000879</name>
    <name evidence="3" type="ORF">HUK83_12070</name>
</gene>
<dbReference type="PROSITE" id="PS51257">
    <property type="entry name" value="PROKAR_LIPOPROTEIN"/>
    <property type="match status" value="1"/>
</dbReference>
<evidence type="ECO:0000313" key="4">
    <source>
        <dbReference type="Proteomes" id="UP000557688"/>
    </source>
</evidence>
<dbReference type="GO" id="GO:0016740">
    <property type="term" value="F:transferase activity"/>
    <property type="evidence" value="ECO:0007669"/>
    <property type="project" value="UniProtKB-KW"/>
</dbReference>
<evidence type="ECO:0000313" key="3">
    <source>
        <dbReference type="EMBL" id="NVN31067.1"/>
    </source>
</evidence>
<accession>A0A839V0K7</accession>
<protein>
    <submittedName>
        <fullName evidence="2">Galactitol-specific phosphotransferase system IIB component</fullName>
    </submittedName>
</protein>
<sequence>MSSRSILRRLAPATVLAAPLLLAACGSGAPSSSDIQQVVVQRMQAANQETQNKSFGLFHGPYDVASFKVTNSDCSSESNGIWRCAVTAVNGTETNTATLRFKKVDGAWTLVVA</sequence>
<dbReference type="EMBL" id="JABXXQ010000276">
    <property type="protein sequence ID" value="NVN31067.1"/>
    <property type="molecule type" value="Genomic_DNA"/>
</dbReference>
<reference evidence="3 5" key="1">
    <citation type="submission" date="2020-06" db="EMBL/GenBank/DDBJ databases">
        <title>Description of novel acetic acid bacteria.</title>
        <authorList>
            <person name="Sombolestani A."/>
        </authorList>
    </citation>
    <scope>NUCLEOTIDE SEQUENCE [LARGE SCALE GENOMIC DNA]</scope>
    <source>
        <strain evidence="3 5">LMG 26838</strain>
    </source>
</reference>
<keyword evidence="4" id="KW-1185">Reference proteome</keyword>
<name>A0A839V0K7_9PROT</name>
<evidence type="ECO:0000313" key="2">
    <source>
        <dbReference type="EMBL" id="MBB3173061.1"/>
    </source>
</evidence>
<evidence type="ECO:0000256" key="1">
    <source>
        <dbReference type="SAM" id="SignalP"/>
    </source>
</evidence>
<organism evidence="2 4">
    <name type="scientific">Endobacter medicaginis</name>
    <dbReference type="NCBI Taxonomy" id="1181271"/>
    <lineage>
        <taxon>Bacteria</taxon>
        <taxon>Pseudomonadati</taxon>
        <taxon>Pseudomonadota</taxon>
        <taxon>Alphaproteobacteria</taxon>
        <taxon>Acetobacterales</taxon>
        <taxon>Acetobacteraceae</taxon>
        <taxon>Endobacter</taxon>
    </lineage>
</organism>
<reference evidence="2 4" key="2">
    <citation type="submission" date="2020-08" db="EMBL/GenBank/DDBJ databases">
        <title>Genomic Encyclopedia of Type Strains, Phase III (KMG-III): the genomes of soil and plant-associated and newly described type strains.</title>
        <authorList>
            <person name="Whitman W."/>
        </authorList>
    </citation>
    <scope>NUCLEOTIDE SEQUENCE [LARGE SCALE GENOMIC DNA]</scope>
    <source>
        <strain evidence="2 4">CECT 8088</strain>
    </source>
</reference>
<feature type="chain" id="PRO_5036240735" evidence="1">
    <location>
        <begin position="18"/>
        <end position="113"/>
    </location>
</feature>
<feature type="signal peptide" evidence="1">
    <location>
        <begin position="1"/>
        <end position="17"/>
    </location>
</feature>
<comment type="caution">
    <text evidence="2">The sequence shown here is derived from an EMBL/GenBank/DDBJ whole genome shotgun (WGS) entry which is preliminary data.</text>
</comment>
<evidence type="ECO:0000313" key="5">
    <source>
        <dbReference type="Proteomes" id="UP000565205"/>
    </source>
</evidence>
<dbReference type="EMBL" id="JACHXV010000003">
    <property type="protein sequence ID" value="MBB3173061.1"/>
    <property type="molecule type" value="Genomic_DNA"/>
</dbReference>
<dbReference type="Proteomes" id="UP000557688">
    <property type="component" value="Unassembled WGS sequence"/>
</dbReference>
<keyword evidence="2" id="KW-0808">Transferase</keyword>
<dbReference type="Proteomes" id="UP000565205">
    <property type="component" value="Unassembled WGS sequence"/>
</dbReference>
<dbReference type="RefSeq" id="WP_176625103.1">
    <property type="nucleotide sequence ID" value="NZ_JABXXQ010000276.1"/>
</dbReference>
<keyword evidence="1" id="KW-0732">Signal</keyword>
<dbReference type="AlphaFoldDB" id="A0A839V0K7"/>
<proteinExistence type="predicted"/>